<dbReference type="EMBL" id="OZ019905">
    <property type="protein sequence ID" value="CAK9201136.1"/>
    <property type="molecule type" value="Genomic_DNA"/>
</dbReference>
<sequence length="106" mass="11531">MIVGQRLMGRLTDSPYAQGCPCSITAQAAIFFLQRLVYCPPANKLRFCRSGAAEGNGCASRAHTTASEQSGARLSDRLFVAERTFSCGCAQALCERRRGVPDRQRS</sequence>
<accession>A0ABP0TNI3</accession>
<name>A0ABP0TNI3_9BRYO</name>
<evidence type="ECO:0000313" key="1">
    <source>
        <dbReference type="EMBL" id="CAK9201136.1"/>
    </source>
</evidence>
<gene>
    <name evidence="1" type="ORF">CSSPTR1EN2_LOCUS5756</name>
</gene>
<keyword evidence="2" id="KW-1185">Reference proteome</keyword>
<dbReference type="Proteomes" id="UP001497512">
    <property type="component" value="Chromosome 13"/>
</dbReference>
<evidence type="ECO:0000313" key="2">
    <source>
        <dbReference type="Proteomes" id="UP001497512"/>
    </source>
</evidence>
<organism evidence="1 2">
    <name type="scientific">Sphagnum troendelagicum</name>
    <dbReference type="NCBI Taxonomy" id="128251"/>
    <lineage>
        <taxon>Eukaryota</taxon>
        <taxon>Viridiplantae</taxon>
        <taxon>Streptophyta</taxon>
        <taxon>Embryophyta</taxon>
        <taxon>Bryophyta</taxon>
        <taxon>Sphagnophytina</taxon>
        <taxon>Sphagnopsida</taxon>
        <taxon>Sphagnales</taxon>
        <taxon>Sphagnaceae</taxon>
        <taxon>Sphagnum</taxon>
    </lineage>
</organism>
<protein>
    <submittedName>
        <fullName evidence="1">Uncharacterized protein</fullName>
    </submittedName>
</protein>
<proteinExistence type="predicted"/>
<reference evidence="1" key="1">
    <citation type="submission" date="2024-02" db="EMBL/GenBank/DDBJ databases">
        <authorList>
            <consortium name="ELIXIR-Norway"/>
            <consortium name="Elixir Norway"/>
        </authorList>
    </citation>
    <scope>NUCLEOTIDE SEQUENCE</scope>
</reference>